<keyword evidence="1" id="KW-0812">Transmembrane</keyword>
<comment type="caution">
    <text evidence="2">The sequence shown here is derived from an EMBL/GenBank/DDBJ whole genome shotgun (WGS) entry which is preliminary data.</text>
</comment>
<dbReference type="InterPro" id="IPR008509">
    <property type="entry name" value="MOT2/MFSD5"/>
</dbReference>
<feature type="transmembrane region" description="Helical" evidence="1">
    <location>
        <begin position="284"/>
        <end position="301"/>
    </location>
</feature>
<name>A0A5J9W8F0_9POAL</name>
<dbReference type="Proteomes" id="UP000324897">
    <property type="component" value="Unassembled WGS sequence"/>
</dbReference>
<reference evidence="2 3" key="1">
    <citation type="journal article" date="2019" name="Sci. Rep.">
        <title>A high-quality genome of Eragrostis curvula grass provides insights into Poaceae evolution and supports new strategies to enhance forage quality.</title>
        <authorList>
            <person name="Carballo J."/>
            <person name="Santos B.A.C.M."/>
            <person name="Zappacosta D."/>
            <person name="Garbus I."/>
            <person name="Selva J.P."/>
            <person name="Gallo C.A."/>
            <person name="Diaz A."/>
            <person name="Albertini E."/>
            <person name="Caccamo M."/>
            <person name="Echenique V."/>
        </authorList>
    </citation>
    <scope>NUCLEOTIDE SEQUENCE [LARGE SCALE GENOMIC DNA]</scope>
    <source>
        <strain evidence="3">cv. Victoria</strain>
        <tissue evidence="2">Leaf</tissue>
    </source>
</reference>
<dbReference type="OrthoDB" id="263957at2759"/>
<dbReference type="AlphaFoldDB" id="A0A5J9W8F0"/>
<evidence type="ECO:0000256" key="1">
    <source>
        <dbReference type="SAM" id="Phobius"/>
    </source>
</evidence>
<dbReference type="Pfam" id="PF05631">
    <property type="entry name" value="MFS_5"/>
    <property type="match status" value="1"/>
</dbReference>
<keyword evidence="3" id="KW-1185">Reference proteome</keyword>
<evidence type="ECO:0000313" key="2">
    <source>
        <dbReference type="EMBL" id="TVU43670.1"/>
    </source>
</evidence>
<keyword evidence="1" id="KW-1133">Transmembrane helix</keyword>
<organism evidence="2 3">
    <name type="scientific">Eragrostis curvula</name>
    <name type="common">weeping love grass</name>
    <dbReference type="NCBI Taxonomy" id="38414"/>
    <lineage>
        <taxon>Eukaryota</taxon>
        <taxon>Viridiplantae</taxon>
        <taxon>Streptophyta</taxon>
        <taxon>Embryophyta</taxon>
        <taxon>Tracheophyta</taxon>
        <taxon>Spermatophyta</taxon>
        <taxon>Magnoliopsida</taxon>
        <taxon>Liliopsida</taxon>
        <taxon>Poales</taxon>
        <taxon>Poaceae</taxon>
        <taxon>PACMAD clade</taxon>
        <taxon>Chloridoideae</taxon>
        <taxon>Eragrostideae</taxon>
        <taxon>Eragrostidinae</taxon>
        <taxon>Eragrostis</taxon>
    </lineage>
</organism>
<dbReference type="Gramene" id="TVU43670">
    <property type="protein sequence ID" value="TVU43670"/>
    <property type="gene ID" value="EJB05_10156"/>
</dbReference>
<dbReference type="GO" id="GO:0015098">
    <property type="term" value="F:molybdate ion transmembrane transporter activity"/>
    <property type="evidence" value="ECO:0007669"/>
    <property type="project" value="InterPro"/>
</dbReference>
<accession>A0A5J9W8F0</accession>
<dbReference type="PANTHER" id="PTHR23516:SF2">
    <property type="entry name" value="MOLYBDATE-ANION TRANSPORTER"/>
    <property type="match status" value="1"/>
</dbReference>
<dbReference type="PANTHER" id="PTHR23516">
    <property type="entry name" value="SAM (S-ADENOSYL METHIONINE) TRANSPORTER"/>
    <property type="match status" value="1"/>
</dbReference>
<keyword evidence="1" id="KW-0472">Membrane</keyword>
<sequence length="302" mass="33342">MVQLRDILAQKAQFLVIVGPNFAFRVLHFLYPSGHPRRSRRRHHYPAVQFRRAGDTHLLLVRLSHGSRSILTMGVVIEREDGSLTRVTPLAYPLLSVAALAAVLLLPYFSVRTATHATGSSCPFYVGTAPFLGFRRAFLCSSPSSASRPDEFARCGLGREQMAARLAAAAAAALFLGGFSGVISDKMGPRRTCIFYWVLQLAVGAMKSFSGLRCAWINNFILALASSVFSFCFEMLIIVEHEKQNQKQDLLFDTFWLMTFFESVSLIGSQGITNLLVDDDSNGFLLPYAFAASLSIVGILYI</sequence>
<feature type="transmembrane region" description="Helical" evidence="1">
    <location>
        <begin position="162"/>
        <end position="182"/>
    </location>
</feature>
<dbReference type="GO" id="GO:0016020">
    <property type="term" value="C:membrane"/>
    <property type="evidence" value="ECO:0007669"/>
    <property type="project" value="InterPro"/>
</dbReference>
<protein>
    <submittedName>
        <fullName evidence="2">Uncharacterized protein</fullName>
    </submittedName>
</protein>
<feature type="transmembrane region" description="Helical" evidence="1">
    <location>
        <begin position="216"/>
        <end position="238"/>
    </location>
</feature>
<dbReference type="EMBL" id="RWGY01000005">
    <property type="protein sequence ID" value="TVU43670.1"/>
    <property type="molecule type" value="Genomic_DNA"/>
</dbReference>
<proteinExistence type="predicted"/>
<evidence type="ECO:0000313" key="3">
    <source>
        <dbReference type="Proteomes" id="UP000324897"/>
    </source>
</evidence>
<feature type="transmembrane region" description="Helical" evidence="1">
    <location>
        <begin position="90"/>
        <end position="109"/>
    </location>
</feature>
<gene>
    <name evidence="2" type="ORF">EJB05_10156</name>
</gene>